<evidence type="ECO:0000313" key="5">
    <source>
        <dbReference type="EMBL" id="QBI19579.1"/>
    </source>
</evidence>
<keyword evidence="2" id="KW-0238">DNA-binding</keyword>
<dbReference type="Pfam" id="PF13280">
    <property type="entry name" value="WYL"/>
    <property type="match status" value="1"/>
</dbReference>
<evidence type="ECO:0000256" key="3">
    <source>
        <dbReference type="ARBA" id="ARBA00023163"/>
    </source>
</evidence>
<dbReference type="InterPro" id="IPR057727">
    <property type="entry name" value="WCX_dom"/>
</dbReference>
<accession>A0A411YED7</accession>
<protein>
    <submittedName>
        <fullName evidence="5">YafY family transcriptional regulator</fullName>
    </submittedName>
</protein>
<keyword evidence="6" id="KW-1185">Reference proteome</keyword>
<dbReference type="EMBL" id="CP036402">
    <property type="protein sequence ID" value="QBI19579.1"/>
    <property type="molecule type" value="Genomic_DNA"/>
</dbReference>
<dbReference type="GO" id="GO:0003700">
    <property type="term" value="F:DNA-binding transcription factor activity"/>
    <property type="evidence" value="ECO:0007669"/>
    <property type="project" value="InterPro"/>
</dbReference>
<dbReference type="Pfam" id="PF25583">
    <property type="entry name" value="WCX"/>
    <property type="match status" value="1"/>
</dbReference>
<reference evidence="5 6" key="1">
    <citation type="submission" date="2019-01" db="EMBL/GenBank/DDBJ databases">
        <title>Egibacter rhizosphaerae EGI 80759T.</title>
        <authorList>
            <person name="Chen D.-D."/>
            <person name="Tian Y."/>
            <person name="Jiao J.-Y."/>
            <person name="Zhang X.-T."/>
            <person name="Zhang Y.-G."/>
            <person name="Zhang Y."/>
            <person name="Xiao M."/>
            <person name="Shu W.-S."/>
            <person name="Li W.-J."/>
        </authorList>
    </citation>
    <scope>NUCLEOTIDE SEQUENCE [LARGE SCALE GENOMIC DNA]</scope>
    <source>
        <strain evidence="5 6">EGI 80759</strain>
    </source>
</reference>
<proteinExistence type="predicted"/>
<keyword evidence="1" id="KW-0805">Transcription regulation</keyword>
<dbReference type="InterPro" id="IPR036388">
    <property type="entry name" value="WH-like_DNA-bd_sf"/>
</dbReference>
<dbReference type="SUPFAM" id="SSF46785">
    <property type="entry name" value="Winged helix' DNA-binding domain"/>
    <property type="match status" value="1"/>
</dbReference>
<dbReference type="InterPro" id="IPR036390">
    <property type="entry name" value="WH_DNA-bd_sf"/>
</dbReference>
<dbReference type="Pfam" id="PF08279">
    <property type="entry name" value="HTH_11"/>
    <property type="match status" value="1"/>
</dbReference>
<dbReference type="PIRSF" id="PIRSF016838">
    <property type="entry name" value="PafC"/>
    <property type="match status" value="1"/>
</dbReference>
<name>A0A411YED7_9ACTN</name>
<evidence type="ECO:0000259" key="4">
    <source>
        <dbReference type="PROSITE" id="PS51000"/>
    </source>
</evidence>
<dbReference type="GO" id="GO:0003677">
    <property type="term" value="F:DNA binding"/>
    <property type="evidence" value="ECO:0007669"/>
    <property type="project" value="UniProtKB-KW"/>
</dbReference>
<feature type="domain" description="HTH deoR-type" evidence="4">
    <location>
        <begin position="7"/>
        <end position="62"/>
    </location>
</feature>
<evidence type="ECO:0000256" key="2">
    <source>
        <dbReference type="ARBA" id="ARBA00023125"/>
    </source>
</evidence>
<dbReference type="KEGG" id="erz:ER308_08460"/>
<gene>
    <name evidence="5" type="ORF">ER308_08460</name>
</gene>
<sequence length="323" mass="35449">MLCGMDPTSRMLQLLGLLQARREWSGEQLAERLGVTPRTLRRDISRLRDLGYAIDSAAGTEGGYRLARGQALPPLVLNEEEAVAVAVGLRTATTSGVTGVDESAVSALAKLETSLPAHLRGRVVALGADTVQLGAAGPYRGVDPDTLAVIAQASRQGEQVRIAYRDRTGTTSRRDIDPYRLVRTERRWYLVARDVRKDAWRTLRVDRITEVAPLGTRVASPGPPDPAAMVAEAVAFGMHQRRVIVRLMIPVTRARRFIPPTEGTLEPDGERATLMELGGDDPYWVARYLLSLGCRFEVVEGDDLVEELHRLGAELLDVRATPR</sequence>
<dbReference type="Proteomes" id="UP000291469">
    <property type="component" value="Chromosome"/>
</dbReference>
<dbReference type="AlphaFoldDB" id="A0A411YED7"/>
<dbReference type="Gene3D" id="1.10.10.10">
    <property type="entry name" value="Winged helix-like DNA-binding domain superfamily/Winged helix DNA-binding domain"/>
    <property type="match status" value="1"/>
</dbReference>
<dbReference type="InterPro" id="IPR011991">
    <property type="entry name" value="ArsR-like_HTH"/>
</dbReference>
<dbReference type="InterPro" id="IPR018356">
    <property type="entry name" value="Tscrpt_reg_HTH_DeoR_CS"/>
</dbReference>
<keyword evidence="3" id="KW-0804">Transcription</keyword>
<dbReference type="InterPro" id="IPR013196">
    <property type="entry name" value="HTH_11"/>
</dbReference>
<evidence type="ECO:0000256" key="1">
    <source>
        <dbReference type="ARBA" id="ARBA00023015"/>
    </source>
</evidence>
<dbReference type="InterPro" id="IPR028349">
    <property type="entry name" value="PafC-like"/>
</dbReference>
<dbReference type="PANTHER" id="PTHR34580">
    <property type="match status" value="1"/>
</dbReference>
<dbReference type="PROSITE" id="PS52050">
    <property type="entry name" value="WYL"/>
    <property type="match status" value="1"/>
</dbReference>
<dbReference type="PANTHER" id="PTHR34580:SF3">
    <property type="entry name" value="PROTEIN PAFB"/>
    <property type="match status" value="1"/>
</dbReference>
<organism evidence="5 6">
    <name type="scientific">Egibacter rhizosphaerae</name>
    <dbReference type="NCBI Taxonomy" id="1670831"/>
    <lineage>
        <taxon>Bacteria</taxon>
        <taxon>Bacillati</taxon>
        <taxon>Actinomycetota</taxon>
        <taxon>Nitriliruptoria</taxon>
        <taxon>Egibacterales</taxon>
        <taxon>Egibacteraceae</taxon>
        <taxon>Egibacter</taxon>
    </lineage>
</organism>
<dbReference type="InterPro" id="IPR001034">
    <property type="entry name" value="DeoR_HTH"/>
</dbReference>
<dbReference type="PROSITE" id="PS51000">
    <property type="entry name" value="HTH_DEOR_2"/>
    <property type="match status" value="1"/>
</dbReference>
<evidence type="ECO:0000313" key="6">
    <source>
        <dbReference type="Proteomes" id="UP000291469"/>
    </source>
</evidence>
<dbReference type="PROSITE" id="PS00894">
    <property type="entry name" value="HTH_DEOR_1"/>
    <property type="match status" value="1"/>
</dbReference>
<dbReference type="CDD" id="cd00090">
    <property type="entry name" value="HTH_ARSR"/>
    <property type="match status" value="1"/>
</dbReference>
<dbReference type="InterPro" id="IPR026881">
    <property type="entry name" value="WYL_dom"/>
</dbReference>
<dbReference type="OrthoDB" id="3483912at2"/>
<dbReference type="InterPro" id="IPR051534">
    <property type="entry name" value="CBASS_pafABC_assoc_protein"/>
</dbReference>